<evidence type="ECO:0000256" key="6">
    <source>
        <dbReference type="ARBA" id="ARBA00022723"/>
    </source>
</evidence>
<feature type="domain" description="AGC-kinase C-terminal" evidence="16">
    <location>
        <begin position="431"/>
        <end position="541"/>
    </location>
</feature>
<accession>A0A8S9LJZ9</accession>
<keyword evidence="9" id="KW-0418">Kinase</keyword>
<evidence type="ECO:0000256" key="8">
    <source>
        <dbReference type="ARBA" id="ARBA00022771"/>
    </source>
</evidence>
<dbReference type="PANTHER" id="PTHR24356:SF373">
    <property type="entry name" value="PROTEIN KINASE DOMAIN-CONTAINING PROTEIN"/>
    <property type="match status" value="1"/>
</dbReference>
<dbReference type="PROSITE" id="PS50011">
    <property type="entry name" value="PROTEIN_KINASE_DOM"/>
    <property type="match status" value="1"/>
</dbReference>
<gene>
    <name evidence="17" type="ORF">F2Q68_00043337</name>
</gene>
<keyword evidence="3" id="KW-0723">Serine/threonine-protein kinase</keyword>
<comment type="catalytic activity">
    <reaction evidence="12">
        <text>L-threonyl-[protein] + ATP = O-phospho-L-threonyl-[protein] + ADP + H(+)</text>
        <dbReference type="Rhea" id="RHEA:46608"/>
        <dbReference type="Rhea" id="RHEA-COMP:11060"/>
        <dbReference type="Rhea" id="RHEA-COMP:11605"/>
        <dbReference type="ChEBI" id="CHEBI:15378"/>
        <dbReference type="ChEBI" id="CHEBI:30013"/>
        <dbReference type="ChEBI" id="CHEBI:30616"/>
        <dbReference type="ChEBI" id="CHEBI:61977"/>
        <dbReference type="ChEBI" id="CHEBI:456216"/>
        <dbReference type="EC" id="2.7.11.1"/>
    </reaction>
</comment>
<evidence type="ECO:0000313" key="17">
    <source>
        <dbReference type="EMBL" id="KAF2605798.1"/>
    </source>
</evidence>
<dbReference type="PANTHER" id="PTHR24356">
    <property type="entry name" value="SERINE/THREONINE-PROTEIN KINASE"/>
    <property type="match status" value="1"/>
</dbReference>
<dbReference type="Proteomes" id="UP000712281">
    <property type="component" value="Unassembled WGS sequence"/>
</dbReference>
<dbReference type="FunFam" id="1.10.510.10:FF:000024">
    <property type="entry name" value="Probable serine/threonine-protein kinase cot-1"/>
    <property type="match status" value="1"/>
</dbReference>
<feature type="non-terminal residue" evidence="17">
    <location>
        <position position="1"/>
    </location>
</feature>
<evidence type="ECO:0000259" key="15">
    <source>
        <dbReference type="PROSITE" id="PS50011"/>
    </source>
</evidence>
<keyword evidence="6" id="KW-0479">Metal-binding</keyword>
<dbReference type="PROSITE" id="PS51285">
    <property type="entry name" value="AGC_KINASE_CTER"/>
    <property type="match status" value="1"/>
</dbReference>
<feature type="region of interest" description="Disordered" evidence="14">
    <location>
        <begin position="463"/>
        <end position="483"/>
    </location>
</feature>
<evidence type="ECO:0000256" key="7">
    <source>
        <dbReference type="ARBA" id="ARBA00022741"/>
    </source>
</evidence>
<reference evidence="17" key="1">
    <citation type="submission" date="2019-12" db="EMBL/GenBank/DDBJ databases">
        <title>Genome sequencing and annotation of Brassica cretica.</title>
        <authorList>
            <person name="Studholme D.J."/>
            <person name="Sarris P.F."/>
        </authorList>
    </citation>
    <scope>NUCLEOTIDE SEQUENCE</scope>
    <source>
        <strain evidence="17">PFS-001/15</strain>
        <tissue evidence="17">Leaf</tissue>
    </source>
</reference>
<dbReference type="PROSITE" id="PS00108">
    <property type="entry name" value="PROTEIN_KINASE_ST"/>
    <property type="match status" value="1"/>
</dbReference>
<comment type="similarity">
    <text evidence="1">Belongs to the protein kinase superfamily. AGC Ser/Thr protein kinase family.</text>
</comment>
<feature type="region of interest" description="Disordered" evidence="14">
    <location>
        <begin position="1"/>
        <end position="30"/>
    </location>
</feature>
<evidence type="ECO:0000256" key="1">
    <source>
        <dbReference type="ARBA" id="ARBA00009903"/>
    </source>
</evidence>
<organism evidence="17 18">
    <name type="scientific">Brassica cretica</name>
    <name type="common">Mustard</name>
    <dbReference type="NCBI Taxonomy" id="69181"/>
    <lineage>
        <taxon>Eukaryota</taxon>
        <taxon>Viridiplantae</taxon>
        <taxon>Streptophyta</taxon>
        <taxon>Embryophyta</taxon>
        <taxon>Tracheophyta</taxon>
        <taxon>Spermatophyta</taxon>
        <taxon>Magnoliopsida</taxon>
        <taxon>eudicotyledons</taxon>
        <taxon>Gunneridae</taxon>
        <taxon>Pentapetalae</taxon>
        <taxon>rosids</taxon>
        <taxon>malvids</taxon>
        <taxon>Brassicales</taxon>
        <taxon>Brassicaceae</taxon>
        <taxon>Brassiceae</taxon>
        <taxon>Brassica</taxon>
    </lineage>
</organism>
<evidence type="ECO:0000256" key="4">
    <source>
        <dbReference type="ARBA" id="ARBA00022553"/>
    </source>
</evidence>
<sequence>MLDCFGPKSDQGMTTTSSASSMTPRSPRPNPFELLGGKVTFHDRYDIPLMTALSNIARRAAKAISHDDKSMTILHSCLRDLRVTVDRRYYDALTVETFGTRIEKLIRAKYLQLNEILDDEKVDLSSTVIDEDVLLEDDVERSLRIRSVHLRDRISIDDFEEIKEISRGAFGRVLLAKKRATGDIFAIKVLKKADMIRKNAVERIHAERDILINVRNPFVVRFFYSFTCRENMYLVMEYVKGGDVFSLLKIISLDETVVRVYIAEVVLALEYLHSEGVVHRDLKPDNILIAHDGHVKVINSHFRNLYRQLTDFGLSEVGLIDSTSDLSGSKLPTLEHKSERRDRLGTPDYMAQEILLGTGHGTHFLLIFLCACVSIISQVFDNIINRRIPWPSDPEMSYEARDLIDRLLTKDPHQRLGARGAAEVKQHIFFKDINWDTLPKQKAPFVPETEDALDTSYFQSRYASDKRSSPTNENGKSCESGSSGCLSNDHNDGVLFDDPLSFLLRNVDERCGPAELETNVSENNPFDNFSYKVLYFLRISLVIQ</sequence>
<keyword evidence="11" id="KW-0067">ATP-binding</keyword>
<dbReference type="SMART" id="SM00220">
    <property type="entry name" value="S_TKc"/>
    <property type="match status" value="1"/>
</dbReference>
<dbReference type="Gene3D" id="3.30.200.20">
    <property type="entry name" value="Phosphorylase Kinase, domain 1"/>
    <property type="match status" value="2"/>
</dbReference>
<dbReference type="CDD" id="cd05579">
    <property type="entry name" value="STKc_MAST_like"/>
    <property type="match status" value="1"/>
</dbReference>
<dbReference type="InterPro" id="IPR000961">
    <property type="entry name" value="AGC-kinase_C"/>
</dbReference>
<evidence type="ECO:0000256" key="5">
    <source>
        <dbReference type="ARBA" id="ARBA00022679"/>
    </source>
</evidence>
<evidence type="ECO:0000256" key="9">
    <source>
        <dbReference type="ARBA" id="ARBA00022777"/>
    </source>
</evidence>
<feature type="compositionally biased region" description="Polar residues" evidence="14">
    <location>
        <begin position="469"/>
        <end position="483"/>
    </location>
</feature>
<dbReference type="InterPro" id="IPR050236">
    <property type="entry name" value="Ser_Thr_kinase_AGC"/>
</dbReference>
<evidence type="ECO:0000256" key="11">
    <source>
        <dbReference type="ARBA" id="ARBA00022840"/>
    </source>
</evidence>
<dbReference type="InterPro" id="IPR011009">
    <property type="entry name" value="Kinase-like_dom_sf"/>
</dbReference>
<dbReference type="GO" id="GO:0004674">
    <property type="term" value="F:protein serine/threonine kinase activity"/>
    <property type="evidence" value="ECO:0007669"/>
    <property type="project" value="UniProtKB-KW"/>
</dbReference>
<keyword evidence="7" id="KW-0547">Nucleotide-binding</keyword>
<proteinExistence type="inferred from homology"/>
<keyword evidence="8" id="KW-0863">Zinc-finger</keyword>
<dbReference type="AlphaFoldDB" id="A0A8S9LJZ9"/>
<keyword evidence="10" id="KW-0862">Zinc</keyword>
<protein>
    <recommendedName>
        <fullName evidence="2">non-specific serine/threonine protein kinase</fullName>
        <ecNumber evidence="2">2.7.11.1</ecNumber>
    </recommendedName>
</protein>
<evidence type="ECO:0000256" key="10">
    <source>
        <dbReference type="ARBA" id="ARBA00022833"/>
    </source>
</evidence>
<evidence type="ECO:0000256" key="14">
    <source>
        <dbReference type="SAM" id="MobiDB-lite"/>
    </source>
</evidence>
<evidence type="ECO:0000256" key="2">
    <source>
        <dbReference type="ARBA" id="ARBA00012513"/>
    </source>
</evidence>
<comment type="catalytic activity">
    <reaction evidence="13">
        <text>L-seryl-[protein] + ATP = O-phospho-L-seryl-[protein] + ADP + H(+)</text>
        <dbReference type="Rhea" id="RHEA:17989"/>
        <dbReference type="Rhea" id="RHEA-COMP:9863"/>
        <dbReference type="Rhea" id="RHEA-COMP:11604"/>
        <dbReference type="ChEBI" id="CHEBI:15378"/>
        <dbReference type="ChEBI" id="CHEBI:29999"/>
        <dbReference type="ChEBI" id="CHEBI:30616"/>
        <dbReference type="ChEBI" id="CHEBI:83421"/>
        <dbReference type="ChEBI" id="CHEBI:456216"/>
        <dbReference type="EC" id="2.7.11.1"/>
    </reaction>
</comment>
<evidence type="ECO:0000313" key="18">
    <source>
        <dbReference type="Proteomes" id="UP000712281"/>
    </source>
</evidence>
<keyword evidence="4" id="KW-0597">Phosphoprotein</keyword>
<dbReference type="Pfam" id="PF00069">
    <property type="entry name" value="Pkinase"/>
    <property type="match status" value="1"/>
</dbReference>
<evidence type="ECO:0000256" key="3">
    <source>
        <dbReference type="ARBA" id="ARBA00022527"/>
    </source>
</evidence>
<dbReference type="EC" id="2.7.11.1" evidence="2"/>
<dbReference type="SUPFAM" id="SSF56112">
    <property type="entry name" value="Protein kinase-like (PK-like)"/>
    <property type="match status" value="1"/>
</dbReference>
<dbReference type="Gene3D" id="1.10.510.10">
    <property type="entry name" value="Transferase(Phosphotransferase) domain 1"/>
    <property type="match status" value="2"/>
</dbReference>
<dbReference type="InterPro" id="IPR000719">
    <property type="entry name" value="Prot_kinase_dom"/>
</dbReference>
<dbReference type="FunFam" id="3.30.200.20:FF:000147">
    <property type="entry name" value="probable serine/threonine protein kinase IREH1"/>
    <property type="match status" value="1"/>
</dbReference>
<feature type="compositionally biased region" description="Low complexity" evidence="14">
    <location>
        <begin position="13"/>
        <end position="25"/>
    </location>
</feature>
<feature type="domain" description="Protein kinase" evidence="15">
    <location>
        <begin position="159"/>
        <end position="430"/>
    </location>
</feature>
<keyword evidence="5" id="KW-0808">Transferase</keyword>
<dbReference type="InterPro" id="IPR008271">
    <property type="entry name" value="Ser/Thr_kinase_AS"/>
</dbReference>
<evidence type="ECO:0000256" key="13">
    <source>
        <dbReference type="ARBA" id="ARBA00048679"/>
    </source>
</evidence>
<name>A0A8S9LJZ9_BRACR</name>
<dbReference type="GO" id="GO:0008270">
    <property type="term" value="F:zinc ion binding"/>
    <property type="evidence" value="ECO:0007669"/>
    <property type="project" value="UniProtKB-KW"/>
</dbReference>
<dbReference type="EMBL" id="QGKW02000276">
    <property type="protein sequence ID" value="KAF2605798.1"/>
    <property type="molecule type" value="Genomic_DNA"/>
</dbReference>
<comment type="caution">
    <text evidence="17">The sequence shown here is derived from an EMBL/GenBank/DDBJ whole genome shotgun (WGS) entry which is preliminary data.</text>
</comment>
<evidence type="ECO:0000256" key="12">
    <source>
        <dbReference type="ARBA" id="ARBA00047899"/>
    </source>
</evidence>
<dbReference type="GO" id="GO:0005524">
    <property type="term" value="F:ATP binding"/>
    <property type="evidence" value="ECO:0007669"/>
    <property type="project" value="UniProtKB-KW"/>
</dbReference>
<dbReference type="GO" id="GO:0007010">
    <property type="term" value="P:cytoskeleton organization"/>
    <property type="evidence" value="ECO:0007669"/>
    <property type="project" value="UniProtKB-ARBA"/>
</dbReference>
<evidence type="ECO:0000259" key="16">
    <source>
        <dbReference type="PROSITE" id="PS51285"/>
    </source>
</evidence>
<dbReference type="GO" id="GO:0035556">
    <property type="term" value="P:intracellular signal transduction"/>
    <property type="evidence" value="ECO:0007669"/>
    <property type="project" value="TreeGrafter"/>
</dbReference>